<feature type="domain" description="L,D-TPase catalytic" evidence="2">
    <location>
        <begin position="1"/>
        <end position="154"/>
    </location>
</feature>
<evidence type="ECO:0000259" key="2">
    <source>
        <dbReference type="PROSITE" id="PS52029"/>
    </source>
</evidence>
<dbReference type="PROSITE" id="PS52029">
    <property type="entry name" value="LD_TPASE"/>
    <property type="match status" value="1"/>
</dbReference>
<evidence type="ECO:0000313" key="3">
    <source>
        <dbReference type="EMBL" id="PTM60430.1"/>
    </source>
</evidence>
<keyword evidence="1" id="KW-0961">Cell wall biogenesis/degradation</keyword>
<keyword evidence="1" id="KW-0573">Peptidoglycan synthesis</keyword>
<dbReference type="PANTHER" id="PTHR38589">
    <property type="entry name" value="BLR0621 PROTEIN"/>
    <property type="match status" value="1"/>
</dbReference>
<keyword evidence="4" id="KW-1185">Reference proteome</keyword>
<dbReference type="Proteomes" id="UP000241808">
    <property type="component" value="Unassembled WGS sequence"/>
</dbReference>
<dbReference type="InterPro" id="IPR005490">
    <property type="entry name" value="LD_TPept_cat_dom"/>
</dbReference>
<reference evidence="3 4" key="1">
    <citation type="submission" date="2018-04" db="EMBL/GenBank/DDBJ databases">
        <title>Genomic Encyclopedia of Archaeal and Bacterial Type Strains, Phase II (KMG-II): from individual species to whole genera.</title>
        <authorList>
            <person name="Goeker M."/>
        </authorList>
    </citation>
    <scope>NUCLEOTIDE SEQUENCE [LARGE SCALE GENOMIC DNA]</scope>
    <source>
        <strain evidence="3 4">DSM 25521</strain>
    </source>
</reference>
<dbReference type="AlphaFoldDB" id="A0A2T4ZEY8"/>
<dbReference type="EMBL" id="PZZL01000003">
    <property type="protein sequence ID" value="PTM60430.1"/>
    <property type="molecule type" value="Genomic_DNA"/>
</dbReference>
<comment type="pathway">
    <text evidence="1">Cell wall biogenesis; peptidoglycan biosynthesis.</text>
</comment>
<proteinExistence type="predicted"/>
<protein>
    <submittedName>
        <fullName evidence="3">L,D-transpeptidase-like protein</fullName>
    </submittedName>
</protein>
<gene>
    <name evidence="3" type="ORF">C8P69_103363</name>
</gene>
<name>A0A2T4ZEY8_9HYPH</name>
<comment type="caution">
    <text evidence="3">The sequence shown here is derived from an EMBL/GenBank/DDBJ whole genome shotgun (WGS) entry which is preliminary data.</text>
</comment>
<keyword evidence="1" id="KW-0133">Cell shape</keyword>
<evidence type="ECO:0000256" key="1">
    <source>
        <dbReference type="PROSITE-ProRule" id="PRU01373"/>
    </source>
</evidence>
<dbReference type="Pfam" id="PF03734">
    <property type="entry name" value="YkuD"/>
    <property type="match status" value="1"/>
</dbReference>
<dbReference type="GO" id="GO:0071555">
    <property type="term" value="P:cell wall organization"/>
    <property type="evidence" value="ECO:0007669"/>
    <property type="project" value="UniProtKB-UniRule"/>
</dbReference>
<dbReference type="GO" id="GO:0016740">
    <property type="term" value="F:transferase activity"/>
    <property type="evidence" value="ECO:0007669"/>
    <property type="project" value="InterPro"/>
</dbReference>
<accession>A0A2T4ZEY8</accession>
<dbReference type="GO" id="GO:0008360">
    <property type="term" value="P:regulation of cell shape"/>
    <property type="evidence" value="ECO:0007669"/>
    <property type="project" value="UniProtKB-UniRule"/>
</dbReference>
<feature type="active site" description="Nucleophile" evidence="1">
    <location>
        <position position="131"/>
    </location>
</feature>
<organism evidence="3 4">
    <name type="scientific">Phreatobacter oligotrophus</name>
    <dbReference type="NCBI Taxonomy" id="1122261"/>
    <lineage>
        <taxon>Bacteria</taxon>
        <taxon>Pseudomonadati</taxon>
        <taxon>Pseudomonadota</taxon>
        <taxon>Alphaproteobacteria</taxon>
        <taxon>Hyphomicrobiales</taxon>
        <taxon>Phreatobacteraceae</taxon>
        <taxon>Phreatobacter</taxon>
    </lineage>
</organism>
<dbReference type="RefSeq" id="WP_245901945.1">
    <property type="nucleotide sequence ID" value="NZ_PZZL01000003.1"/>
</dbReference>
<sequence>MVHVGLAAFPCALGRSGIRTDKREGDGATPRAILPLRRVFFRADRLVRPTTRRPVRAIRPEDAWCDEAGDRRYNRLIRRPPGPAEERLTRADHLYDVIVELGWNDAPVRRHRGSAIFWHGARDGFTPTAGCVAIRIADFAKILPRLSRDAVMVIR</sequence>
<evidence type="ECO:0000313" key="4">
    <source>
        <dbReference type="Proteomes" id="UP000241808"/>
    </source>
</evidence>
<feature type="active site" description="Proton donor/acceptor" evidence="1">
    <location>
        <position position="119"/>
    </location>
</feature>
<dbReference type="GO" id="GO:0009252">
    <property type="term" value="P:peptidoglycan biosynthetic process"/>
    <property type="evidence" value="ECO:0007669"/>
    <property type="project" value="UniProtKB-KW"/>
</dbReference>
<dbReference type="PANTHER" id="PTHR38589:SF1">
    <property type="entry name" value="BLR0621 PROTEIN"/>
    <property type="match status" value="1"/>
</dbReference>